<organism evidence="2 3">
    <name type="scientific">Saccoglossus kowalevskii</name>
    <name type="common">Acorn worm</name>
    <dbReference type="NCBI Taxonomy" id="10224"/>
    <lineage>
        <taxon>Eukaryota</taxon>
        <taxon>Metazoa</taxon>
        <taxon>Hemichordata</taxon>
        <taxon>Enteropneusta</taxon>
        <taxon>Harrimaniidae</taxon>
        <taxon>Saccoglossus</taxon>
    </lineage>
</organism>
<dbReference type="RefSeq" id="XP_006820274.1">
    <property type="nucleotide sequence ID" value="XM_006820211.1"/>
</dbReference>
<evidence type="ECO:0000256" key="1">
    <source>
        <dbReference type="ARBA" id="ARBA00010872"/>
    </source>
</evidence>
<dbReference type="Pfam" id="PF01112">
    <property type="entry name" value="Asparaginase_2"/>
    <property type="match status" value="1"/>
</dbReference>
<dbReference type="PANTHER" id="PTHR10188:SF6">
    <property type="entry name" value="N(4)-(BETA-N-ACETYLGLUCOSAMINYL)-L-ASPARAGINASE"/>
    <property type="match status" value="1"/>
</dbReference>
<evidence type="ECO:0000313" key="2">
    <source>
        <dbReference type="Proteomes" id="UP000694865"/>
    </source>
</evidence>
<dbReference type="SUPFAM" id="SSF56235">
    <property type="entry name" value="N-terminal nucleophile aminohydrolases (Ntn hydrolases)"/>
    <property type="match status" value="1"/>
</dbReference>
<accession>A0ABM0MJT3</accession>
<dbReference type="Proteomes" id="UP000694865">
    <property type="component" value="Unplaced"/>
</dbReference>
<evidence type="ECO:0000313" key="3">
    <source>
        <dbReference type="RefSeq" id="XP_006820274.1"/>
    </source>
</evidence>
<dbReference type="GeneID" id="100372230"/>
<sequence>MNQSFLTLQQFVQFKTDDEHVNAVIKISRSVSEIDNVYHHTAYETIQDGGSAVDSVEVGCNFCEDYPSGCRYSVGYEGTVDEDGEATLDAMIMDGITHDAGGVGGLRRVKRAISVARDVMDHTKHSLLVGDQATDFARDFGEFAEEDFDSDVNEQLHEEWEEADCQPNFWENVTPDPTTQCGPYSPIEESVSSKTVTGPDNHDTIGMVVIDVDSNVAVGTSTNGLDHKIPGRVGDSPIIGSGAYADNEVGGAAATGDGDIMMRFLPSYQAVENMRHGMTPSEACDEALSRIAYRYEDFSGAVIAANLLGEYGAACYGYKQVEITVMNPSMEKEEFIDIVCDVVGKQPATRDLLVNCPNSLSATIGSYCVFLGCLYHDRKWNIRVRGCLLKDVALGIGINRLYYTGIEPFRILCHY</sequence>
<protein>
    <submittedName>
        <fullName evidence="3">N(4)-(Beta-N-acetylglucosaminyl)-L-asparaginase- like</fullName>
    </submittedName>
</protein>
<gene>
    <name evidence="3" type="primary">LOC100372230</name>
</gene>
<dbReference type="CDD" id="cd04513">
    <property type="entry name" value="Glycosylasparaginase"/>
    <property type="match status" value="1"/>
</dbReference>
<reference evidence="3" key="1">
    <citation type="submission" date="2025-08" db="UniProtKB">
        <authorList>
            <consortium name="RefSeq"/>
        </authorList>
    </citation>
    <scope>IDENTIFICATION</scope>
    <source>
        <tissue evidence="3">Testes</tissue>
    </source>
</reference>
<name>A0ABM0MJT3_SACKO</name>
<comment type="similarity">
    <text evidence="1">Belongs to the Ntn-hydrolase family.</text>
</comment>
<dbReference type="InterPro" id="IPR000246">
    <property type="entry name" value="Peptidase_T2"/>
</dbReference>
<keyword evidence="2" id="KW-1185">Reference proteome</keyword>
<dbReference type="Gene3D" id="3.60.20.30">
    <property type="entry name" value="(Glycosyl)asparaginase"/>
    <property type="match status" value="1"/>
</dbReference>
<proteinExistence type="inferred from homology"/>
<dbReference type="InterPro" id="IPR029055">
    <property type="entry name" value="Ntn_hydrolases_N"/>
</dbReference>
<dbReference type="PANTHER" id="PTHR10188">
    <property type="entry name" value="L-ASPARAGINASE"/>
    <property type="match status" value="1"/>
</dbReference>